<dbReference type="SUPFAM" id="SSF53850">
    <property type="entry name" value="Periplasmic binding protein-like II"/>
    <property type="match status" value="1"/>
</dbReference>
<dbReference type="PANTHER" id="PTHR30537">
    <property type="entry name" value="HTH-TYPE TRANSCRIPTIONAL REGULATOR"/>
    <property type="match status" value="1"/>
</dbReference>
<dbReference type="InterPro" id="IPR000847">
    <property type="entry name" value="LysR_HTH_N"/>
</dbReference>
<evidence type="ECO:0000313" key="6">
    <source>
        <dbReference type="EMBL" id="MCS0495635.1"/>
    </source>
</evidence>
<dbReference type="InterPro" id="IPR036390">
    <property type="entry name" value="WH_DNA-bd_sf"/>
</dbReference>
<evidence type="ECO:0000256" key="4">
    <source>
        <dbReference type="ARBA" id="ARBA00023163"/>
    </source>
</evidence>
<feature type="domain" description="HTH lysR-type" evidence="5">
    <location>
        <begin position="1"/>
        <end position="59"/>
    </location>
</feature>
<dbReference type="InterPro" id="IPR005119">
    <property type="entry name" value="LysR_subst-bd"/>
</dbReference>
<accession>A0A9X2T1Z2</accession>
<dbReference type="GO" id="GO:0003677">
    <property type="term" value="F:DNA binding"/>
    <property type="evidence" value="ECO:0007669"/>
    <property type="project" value="UniProtKB-KW"/>
</dbReference>
<reference evidence="6" key="1">
    <citation type="submission" date="2022-08" db="EMBL/GenBank/DDBJ databases">
        <authorList>
            <person name="Li F."/>
        </authorList>
    </citation>
    <scope>NUCLEOTIDE SEQUENCE</scope>
    <source>
        <strain evidence="6">MQZ15Z-1</strain>
    </source>
</reference>
<keyword evidence="4" id="KW-0804">Transcription</keyword>
<gene>
    <name evidence="6" type="ORF">NVS89_11045</name>
</gene>
<organism evidence="6 7">
    <name type="scientific">Ancylobacter mangrovi</name>
    <dbReference type="NCBI Taxonomy" id="2972472"/>
    <lineage>
        <taxon>Bacteria</taxon>
        <taxon>Pseudomonadati</taxon>
        <taxon>Pseudomonadota</taxon>
        <taxon>Alphaproteobacteria</taxon>
        <taxon>Hyphomicrobiales</taxon>
        <taxon>Xanthobacteraceae</taxon>
        <taxon>Ancylobacter</taxon>
    </lineage>
</organism>
<dbReference type="FunFam" id="1.10.10.10:FF:000001">
    <property type="entry name" value="LysR family transcriptional regulator"/>
    <property type="match status" value="1"/>
</dbReference>
<evidence type="ECO:0000259" key="5">
    <source>
        <dbReference type="PROSITE" id="PS50931"/>
    </source>
</evidence>
<evidence type="ECO:0000256" key="2">
    <source>
        <dbReference type="ARBA" id="ARBA00023015"/>
    </source>
</evidence>
<dbReference type="Pfam" id="PF03466">
    <property type="entry name" value="LysR_substrate"/>
    <property type="match status" value="1"/>
</dbReference>
<dbReference type="Proteomes" id="UP001151088">
    <property type="component" value="Unassembled WGS sequence"/>
</dbReference>
<dbReference type="FunFam" id="3.40.190.290:FF:000001">
    <property type="entry name" value="Transcriptional regulator, LysR family"/>
    <property type="match status" value="1"/>
</dbReference>
<dbReference type="PANTHER" id="PTHR30537:SF5">
    <property type="entry name" value="HTH-TYPE TRANSCRIPTIONAL ACTIVATOR TTDR-RELATED"/>
    <property type="match status" value="1"/>
</dbReference>
<evidence type="ECO:0000256" key="1">
    <source>
        <dbReference type="ARBA" id="ARBA00009437"/>
    </source>
</evidence>
<dbReference type="CDD" id="cd08422">
    <property type="entry name" value="PBP2_CrgA_like"/>
    <property type="match status" value="1"/>
</dbReference>
<proteinExistence type="inferred from homology"/>
<comment type="similarity">
    <text evidence="1">Belongs to the LysR transcriptional regulatory family.</text>
</comment>
<dbReference type="PROSITE" id="PS50931">
    <property type="entry name" value="HTH_LYSR"/>
    <property type="match status" value="1"/>
</dbReference>
<protein>
    <submittedName>
        <fullName evidence="6">LysR family transcriptional regulator</fullName>
    </submittedName>
</protein>
<keyword evidence="7" id="KW-1185">Reference proteome</keyword>
<dbReference type="InterPro" id="IPR058163">
    <property type="entry name" value="LysR-type_TF_proteobact-type"/>
</dbReference>
<dbReference type="GO" id="GO:0003700">
    <property type="term" value="F:DNA-binding transcription factor activity"/>
    <property type="evidence" value="ECO:0007669"/>
    <property type="project" value="InterPro"/>
</dbReference>
<name>A0A9X2T1Z2_9HYPH</name>
<dbReference type="RefSeq" id="WP_258732801.1">
    <property type="nucleotide sequence ID" value="NZ_JANTHZ010000004.1"/>
</dbReference>
<dbReference type="SUPFAM" id="SSF46785">
    <property type="entry name" value="Winged helix' DNA-binding domain"/>
    <property type="match status" value="1"/>
</dbReference>
<dbReference type="Gene3D" id="1.10.10.10">
    <property type="entry name" value="Winged helix-like DNA-binding domain superfamily/Winged helix DNA-binding domain"/>
    <property type="match status" value="1"/>
</dbReference>
<dbReference type="Gene3D" id="3.40.190.290">
    <property type="match status" value="1"/>
</dbReference>
<keyword evidence="3" id="KW-0238">DNA-binding</keyword>
<dbReference type="InterPro" id="IPR036388">
    <property type="entry name" value="WH-like_DNA-bd_sf"/>
</dbReference>
<dbReference type="AlphaFoldDB" id="A0A9X2T1Z2"/>
<sequence length="309" mass="33907">MDKLRDIETFVGVVEAGSFAAAAETAGVTPVMVGRRISLIEQRLGGKLLERTTRRLTLTPAGEQYYRHGLDMLGRLRTAERLVRTGRDFATGQLTVTCSSNFGREHVAPHLRDFIRANPDVHISLNLSDYVVDLMRTGYTIGIRTGPVTDPNLVAARLAPNRMVVCGTPAYFARHGVPRTPEDLAHHNCLAYNEHGGQPRGWHFQNGGHPVTIRPSGSLTSNDGAMLTRWALEGAGVAWRPEWEVAGALARGTARTVLDDFTLANQDIFATYPPQNPVPAKIRLFIAWMREVYARPGYWTAAPAGEGGQ</sequence>
<dbReference type="Pfam" id="PF00126">
    <property type="entry name" value="HTH_1"/>
    <property type="match status" value="1"/>
</dbReference>
<evidence type="ECO:0000256" key="3">
    <source>
        <dbReference type="ARBA" id="ARBA00023125"/>
    </source>
</evidence>
<keyword evidence="2" id="KW-0805">Transcription regulation</keyword>
<dbReference type="EMBL" id="JANTHZ010000004">
    <property type="protein sequence ID" value="MCS0495635.1"/>
    <property type="molecule type" value="Genomic_DNA"/>
</dbReference>
<comment type="caution">
    <text evidence="6">The sequence shown here is derived from an EMBL/GenBank/DDBJ whole genome shotgun (WGS) entry which is preliminary data.</text>
</comment>
<evidence type="ECO:0000313" key="7">
    <source>
        <dbReference type="Proteomes" id="UP001151088"/>
    </source>
</evidence>